<sequence>MWGLLYFECILKPNWLWLRMVLLRLRLHNCHDTDNVLGQNMTRCMIGQGASHVLYHQSGQKLQQQQQQQQRQSVVPPVSCQHAQLGLTLAIKICKVLN</sequence>
<dbReference type="AlphaFoldDB" id="A0AAQ3T2Y9"/>
<gene>
    <name evidence="2" type="ORF">U9M48_014868</name>
</gene>
<organism evidence="2 3">
    <name type="scientific">Paspalum notatum var. saurae</name>
    <dbReference type="NCBI Taxonomy" id="547442"/>
    <lineage>
        <taxon>Eukaryota</taxon>
        <taxon>Viridiplantae</taxon>
        <taxon>Streptophyta</taxon>
        <taxon>Embryophyta</taxon>
        <taxon>Tracheophyta</taxon>
        <taxon>Spermatophyta</taxon>
        <taxon>Magnoliopsida</taxon>
        <taxon>Liliopsida</taxon>
        <taxon>Poales</taxon>
        <taxon>Poaceae</taxon>
        <taxon>PACMAD clade</taxon>
        <taxon>Panicoideae</taxon>
        <taxon>Andropogonodae</taxon>
        <taxon>Paspaleae</taxon>
        <taxon>Paspalinae</taxon>
        <taxon>Paspalum</taxon>
    </lineage>
</organism>
<keyword evidence="3" id="KW-1185">Reference proteome</keyword>
<keyword evidence="1" id="KW-0732">Signal</keyword>
<feature type="chain" id="PRO_5043014963" evidence="1">
    <location>
        <begin position="31"/>
        <end position="98"/>
    </location>
</feature>
<reference evidence="2 3" key="1">
    <citation type="submission" date="2024-02" db="EMBL/GenBank/DDBJ databases">
        <title>High-quality chromosome-scale genome assembly of Pensacola bahiagrass (Paspalum notatum Flugge var. saurae).</title>
        <authorList>
            <person name="Vega J.M."/>
            <person name="Podio M."/>
            <person name="Orjuela J."/>
            <person name="Siena L.A."/>
            <person name="Pessino S.C."/>
            <person name="Combes M.C."/>
            <person name="Mariac C."/>
            <person name="Albertini E."/>
            <person name="Pupilli F."/>
            <person name="Ortiz J.P.A."/>
            <person name="Leblanc O."/>
        </authorList>
    </citation>
    <scope>NUCLEOTIDE SEQUENCE [LARGE SCALE GENOMIC DNA]</scope>
    <source>
        <strain evidence="2">R1</strain>
        <tissue evidence="2">Leaf</tissue>
    </source>
</reference>
<name>A0AAQ3T2Y9_PASNO</name>
<dbReference type="EMBL" id="CP144747">
    <property type="protein sequence ID" value="WVZ65520.1"/>
    <property type="molecule type" value="Genomic_DNA"/>
</dbReference>
<proteinExistence type="predicted"/>
<accession>A0AAQ3T2Y9</accession>
<protein>
    <submittedName>
        <fullName evidence="2">Uncharacterized protein</fullName>
    </submittedName>
</protein>
<evidence type="ECO:0000313" key="3">
    <source>
        <dbReference type="Proteomes" id="UP001341281"/>
    </source>
</evidence>
<evidence type="ECO:0000256" key="1">
    <source>
        <dbReference type="SAM" id="SignalP"/>
    </source>
</evidence>
<dbReference type="Proteomes" id="UP001341281">
    <property type="component" value="Chromosome 03"/>
</dbReference>
<feature type="signal peptide" evidence="1">
    <location>
        <begin position="1"/>
        <end position="30"/>
    </location>
</feature>
<evidence type="ECO:0000313" key="2">
    <source>
        <dbReference type="EMBL" id="WVZ65520.1"/>
    </source>
</evidence>